<dbReference type="Pfam" id="PF00026">
    <property type="entry name" value="Asp"/>
    <property type="match status" value="1"/>
</dbReference>
<dbReference type="InterPro" id="IPR033121">
    <property type="entry name" value="PEPTIDASE_A1"/>
</dbReference>
<evidence type="ECO:0000256" key="5">
    <source>
        <dbReference type="RuleBase" id="RU000454"/>
    </source>
</evidence>
<keyword evidence="10" id="KW-1185">Reference proteome</keyword>
<dbReference type="InterPro" id="IPR001969">
    <property type="entry name" value="Aspartic_peptidase_AS"/>
</dbReference>
<evidence type="ECO:0000259" key="8">
    <source>
        <dbReference type="PROSITE" id="PS51767"/>
    </source>
</evidence>
<protein>
    <submittedName>
        <fullName evidence="9">Aspartic peptidase domain</fullName>
    </submittedName>
</protein>
<evidence type="ECO:0000256" key="2">
    <source>
        <dbReference type="ARBA" id="ARBA00022670"/>
    </source>
</evidence>
<dbReference type="GO" id="GO:0004190">
    <property type="term" value="F:aspartic-type endopeptidase activity"/>
    <property type="evidence" value="ECO:0007669"/>
    <property type="project" value="UniProtKB-KW"/>
</dbReference>
<dbReference type="EMBL" id="LDAU01000155">
    <property type="protein sequence ID" value="KRX02448.1"/>
    <property type="molecule type" value="Genomic_DNA"/>
</dbReference>
<dbReference type="CDD" id="cd05471">
    <property type="entry name" value="pepsin_like"/>
    <property type="match status" value="1"/>
</dbReference>
<gene>
    <name evidence="9" type="ORF">PPERSA_10065</name>
</gene>
<evidence type="ECO:0000256" key="3">
    <source>
        <dbReference type="ARBA" id="ARBA00022750"/>
    </source>
</evidence>
<feature type="compositionally biased region" description="Polar residues" evidence="6">
    <location>
        <begin position="403"/>
        <end position="415"/>
    </location>
</feature>
<proteinExistence type="inferred from homology"/>
<reference evidence="9 10" key="1">
    <citation type="journal article" date="2015" name="Sci. Rep.">
        <title>Genome of the facultative scuticociliatosis pathogen Pseudocohnilembus persalinus provides insight into its virulence through horizontal gene transfer.</title>
        <authorList>
            <person name="Xiong J."/>
            <person name="Wang G."/>
            <person name="Cheng J."/>
            <person name="Tian M."/>
            <person name="Pan X."/>
            <person name="Warren A."/>
            <person name="Jiang C."/>
            <person name="Yuan D."/>
            <person name="Miao W."/>
        </authorList>
    </citation>
    <scope>NUCLEOTIDE SEQUENCE [LARGE SCALE GENOMIC DNA]</scope>
    <source>
        <strain evidence="9">36N120E</strain>
    </source>
</reference>
<keyword evidence="3 5" id="KW-0064">Aspartyl protease</keyword>
<evidence type="ECO:0000256" key="6">
    <source>
        <dbReference type="SAM" id="MobiDB-lite"/>
    </source>
</evidence>
<evidence type="ECO:0000256" key="4">
    <source>
        <dbReference type="ARBA" id="ARBA00022801"/>
    </source>
</evidence>
<dbReference type="PROSITE" id="PS00141">
    <property type="entry name" value="ASP_PROTEASE"/>
    <property type="match status" value="1"/>
</dbReference>
<dbReference type="SUPFAM" id="SSF50630">
    <property type="entry name" value="Acid proteases"/>
    <property type="match status" value="1"/>
</dbReference>
<evidence type="ECO:0000256" key="1">
    <source>
        <dbReference type="ARBA" id="ARBA00007447"/>
    </source>
</evidence>
<evidence type="ECO:0000313" key="10">
    <source>
        <dbReference type="Proteomes" id="UP000054937"/>
    </source>
</evidence>
<accession>A0A0V0QK85</accession>
<dbReference type="PRINTS" id="PR00792">
    <property type="entry name" value="PEPSIN"/>
</dbReference>
<dbReference type="InterPro" id="IPR034164">
    <property type="entry name" value="Pepsin-like_dom"/>
</dbReference>
<feature type="compositionally biased region" description="Basic and acidic residues" evidence="6">
    <location>
        <begin position="421"/>
        <end position="435"/>
    </location>
</feature>
<keyword evidence="2 5" id="KW-0645">Protease</keyword>
<comment type="caution">
    <text evidence="9">The sequence shown here is derived from an EMBL/GenBank/DDBJ whole genome shotgun (WGS) entry which is preliminary data.</text>
</comment>
<dbReference type="InterPro" id="IPR021109">
    <property type="entry name" value="Peptidase_aspartic_dom_sf"/>
</dbReference>
<name>A0A0V0QK85_PSEPJ</name>
<dbReference type="PROSITE" id="PS51767">
    <property type="entry name" value="PEPTIDASE_A1"/>
    <property type="match status" value="1"/>
</dbReference>
<dbReference type="OrthoDB" id="294191at2759"/>
<dbReference type="PANTHER" id="PTHR47966">
    <property type="entry name" value="BETA-SITE APP-CLEAVING ENZYME, ISOFORM A-RELATED"/>
    <property type="match status" value="1"/>
</dbReference>
<dbReference type="InParanoid" id="A0A0V0QK85"/>
<feature type="transmembrane region" description="Helical" evidence="7">
    <location>
        <begin position="339"/>
        <end position="361"/>
    </location>
</feature>
<dbReference type="AlphaFoldDB" id="A0A0V0QK85"/>
<evidence type="ECO:0000256" key="7">
    <source>
        <dbReference type="SAM" id="Phobius"/>
    </source>
</evidence>
<keyword evidence="7" id="KW-0472">Membrane</keyword>
<dbReference type="Gene3D" id="2.40.70.10">
    <property type="entry name" value="Acid Proteases"/>
    <property type="match status" value="2"/>
</dbReference>
<keyword evidence="4 5" id="KW-0378">Hydrolase</keyword>
<keyword evidence="7" id="KW-0812">Transmembrane</keyword>
<feature type="region of interest" description="Disordered" evidence="6">
    <location>
        <begin position="396"/>
        <end position="435"/>
    </location>
</feature>
<feature type="domain" description="Peptidase A1" evidence="8">
    <location>
        <begin position="1"/>
        <end position="314"/>
    </location>
</feature>
<dbReference type="PANTHER" id="PTHR47966:SF51">
    <property type="entry name" value="BETA-SITE APP-CLEAVING ENZYME, ISOFORM A-RELATED"/>
    <property type="match status" value="1"/>
</dbReference>
<dbReference type="OMA" id="DMINIEY"/>
<sequence>MFWVADSQCKQCKDMGMYNTYNCNLSETCFFDKSKFSQGLFIEYGHGMVSGNMANEFIYFNNQYSQDEEVQLQVPILLINQIQELNQFFSDGLIGLGREIEPDFSDSFLQVLKKSGLIEQKLFSLYLSGEKCSSSSVLTLGGYDPDMINGEINYLSTSKPGLWSIEIQQLKLISGSKTTDVNILSSNAIIDSGTTKITFPSSDLNQIIKHLGKQDIKCSTLQNFQGLEELFCESKIKDTDLGIILKTQNIEFKLNFQDLVNVCYFSFVDILGFVCKLDIQVVDINEDYLILLGDIFMKNYLTIFDEENDRIGFGKVSTDFELKQKELYPQNKDFQINLVYFQVGLICAISIIFVLLSNLYYKFFANLQLTQIMSDDTMTSQKQQGVTIDMSGVSGRSGIESLDGSQMEQEFTQENIGGRIKQTERENTDYKQGDQ</sequence>
<keyword evidence="7" id="KW-1133">Transmembrane helix</keyword>
<dbReference type="InterPro" id="IPR001461">
    <property type="entry name" value="Aspartic_peptidase_A1"/>
</dbReference>
<organism evidence="9 10">
    <name type="scientific">Pseudocohnilembus persalinus</name>
    <name type="common">Ciliate</name>
    <dbReference type="NCBI Taxonomy" id="266149"/>
    <lineage>
        <taxon>Eukaryota</taxon>
        <taxon>Sar</taxon>
        <taxon>Alveolata</taxon>
        <taxon>Ciliophora</taxon>
        <taxon>Intramacronucleata</taxon>
        <taxon>Oligohymenophorea</taxon>
        <taxon>Scuticociliatia</taxon>
        <taxon>Philasterida</taxon>
        <taxon>Pseudocohnilembidae</taxon>
        <taxon>Pseudocohnilembus</taxon>
    </lineage>
</organism>
<evidence type="ECO:0000313" key="9">
    <source>
        <dbReference type="EMBL" id="KRX02448.1"/>
    </source>
</evidence>
<comment type="similarity">
    <text evidence="1 5">Belongs to the peptidase A1 family.</text>
</comment>
<dbReference type="Proteomes" id="UP000054937">
    <property type="component" value="Unassembled WGS sequence"/>
</dbReference>
<dbReference type="GO" id="GO:0006508">
    <property type="term" value="P:proteolysis"/>
    <property type="evidence" value="ECO:0007669"/>
    <property type="project" value="UniProtKB-KW"/>
</dbReference>